<reference evidence="1 2" key="1">
    <citation type="journal article" date="2014" name="Int. J. Syst. Evol. Microbiol.">
        <title>Complete genome sequence of Corynebacterium casei LMG S-19264T (=DSM 44701T), isolated from a smear-ripened cheese.</title>
        <authorList>
            <consortium name="US DOE Joint Genome Institute (JGI-PGF)"/>
            <person name="Walter F."/>
            <person name="Albersmeier A."/>
            <person name="Kalinowski J."/>
            <person name="Ruckert C."/>
        </authorList>
    </citation>
    <scope>NUCLEOTIDE SEQUENCE [LARGE SCALE GENOMIC DNA]</scope>
    <source>
        <strain evidence="1 2">NBRC 112785</strain>
    </source>
</reference>
<evidence type="ECO:0000313" key="1">
    <source>
        <dbReference type="EMBL" id="GLS84690.1"/>
    </source>
</evidence>
<organism evidence="1 2">
    <name type="scientific">Paraferrimonas haliotis</name>
    <dbReference type="NCBI Taxonomy" id="2013866"/>
    <lineage>
        <taxon>Bacteria</taxon>
        <taxon>Pseudomonadati</taxon>
        <taxon>Pseudomonadota</taxon>
        <taxon>Gammaproteobacteria</taxon>
        <taxon>Alteromonadales</taxon>
        <taxon>Ferrimonadaceae</taxon>
        <taxon>Paraferrimonas</taxon>
    </lineage>
</organism>
<name>A0AA37TSI6_9GAMM</name>
<dbReference type="RefSeq" id="WP_095500334.1">
    <property type="nucleotide sequence ID" value="NZ_BSPO01000003.1"/>
</dbReference>
<comment type="caution">
    <text evidence="1">The sequence shown here is derived from an EMBL/GenBank/DDBJ whole genome shotgun (WGS) entry which is preliminary data.</text>
</comment>
<keyword evidence="2" id="KW-1185">Reference proteome</keyword>
<protein>
    <submittedName>
        <fullName evidence="1">Uncharacterized protein</fullName>
    </submittedName>
</protein>
<evidence type="ECO:0000313" key="2">
    <source>
        <dbReference type="Proteomes" id="UP001157439"/>
    </source>
</evidence>
<sequence>MKDHKTIKDGFTWVPIDKRRSQFGGPAPPRTPETRLPILWLARDGGELYLVNNSKEPLEFVTASSGGFQTVDDDVVSVSSSNHYEYKNVMPNEAVKVEEYDGYYDLDYILGVYIKVQSPQLGCLEIASPSAKGGIGETVLLWDSGEAAKNVSIKTCEPL</sequence>
<dbReference type="Proteomes" id="UP001157439">
    <property type="component" value="Unassembled WGS sequence"/>
</dbReference>
<gene>
    <name evidence="1" type="ORF">GCM10007894_26670</name>
</gene>
<dbReference type="EMBL" id="BSPO01000003">
    <property type="protein sequence ID" value="GLS84690.1"/>
    <property type="molecule type" value="Genomic_DNA"/>
</dbReference>
<accession>A0AA37TSI6</accession>
<proteinExistence type="predicted"/>
<dbReference type="AlphaFoldDB" id="A0AA37TSI6"/>